<protein>
    <submittedName>
        <fullName evidence="10">Uncharacterized protein</fullName>
    </submittedName>
</protein>
<dbReference type="Gene3D" id="3.30.40.10">
    <property type="entry name" value="Zinc/RING finger domain, C3HC4 (zinc finger)"/>
    <property type="match status" value="1"/>
</dbReference>
<keyword evidence="3 6" id="KW-0863">Zinc-finger</keyword>
<feature type="domain" description="RING-type" evidence="7">
    <location>
        <begin position="10"/>
        <end position="54"/>
    </location>
</feature>
<dbReference type="Pfam" id="PF00643">
    <property type="entry name" value="zf-B_box"/>
    <property type="match status" value="1"/>
</dbReference>
<dbReference type="SMART" id="SM00336">
    <property type="entry name" value="BBOX"/>
    <property type="match status" value="1"/>
</dbReference>
<dbReference type="Pfam" id="PF25600">
    <property type="entry name" value="TRIM_CC"/>
    <property type="match status" value="1"/>
</dbReference>
<dbReference type="Gene3D" id="4.10.830.40">
    <property type="match status" value="1"/>
</dbReference>
<dbReference type="PROSITE" id="PS00518">
    <property type="entry name" value="ZF_RING_1"/>
    <property type="match status" value="1"/>
</dbReference>
<feature type="domain" description="B30.2/SPRY" evidence="9">
    <location>
        <begin position="364"/>
        <end position="556"/>
    </location>
</feature>
<organism evidence="10 11">
    <name type="scientific">Anabas testudineus</name>
    <name type="common">Climbing perch</name>
    <name type="synonym">Anthias testudineus</name>
    <dbReference type="NCBI Taxonomy" id="64144"/>
    <lineage>
        <taxon>Eukaryota</taxon>
        <taxon>Metazoa</taxon>
        <taxon>Chordata</taxon>
        <taxon>Craniata</taxon>
        <taxon>Vertebrata</taxon>
        <taxon>Euteleostomi</taxon>
        <taxon>Actinopterygii</taxon>
        <taxon>Neopterygii</taxon>
        <taxon>Teleostei</taxon>
        <taxon>Neoteleostei</taxon>
        <taxon>Acanthomorphata</taxon>
        <taxon>Anabantaria</taxon>
        <taxon>Anabantiformes</taxon>
        <taxon>Anabantoidei</taxon>
        <taxon>Anabantidae</taxon>
        <taxon>Anabas</taxon>
    </lineage>
</organism>
<dbReference type="CDD" id="cd19769">
    <property type="entry name" value="Bbox2_TRIM16-like"/>
    <property type="match status" value="1"/>
</dbReference>
<accession>A0A3Q1J7U1</accession>
<dbReference type="SMART" id="SM00184">
    <property type="entry name" value="RING"/>
    <property type="match status" value="1"/>
</dbReference>
<dbReference type="SUPFAM" id="SSF49899">
    <property type="entry name" value="Concanavalin A-like lectins/glucanases"/>
    <property type="match status" value="1"/>
</dbReference>
<dbReference type="Pfam" id="PF13765">
    <property type="entry name" value="PRY"/>
    <property type="match status" value="1"/>
</dbReference>
<evidence type="ECO:0000259" key="7">
    <source>
        <dbReference type="PROSITE" id="PS50089"/>
    </source>
</evidence>
<dbReference type="InterPro" id="IPR001841">
    <property type="entry name" value="Znf_RING"/>
</dbReference>
<dbReference type="PRINTS" id="PR01407">
    <property type="entry name" value="BUTYPHLNCDUF"/>
</dbReference>
<dbReference type="AlphaFoldDB" id="A0A3Q1J7U1"/>
<dbReference type="PROSITE" id="PS50089">
    <property type="entry name" value="ZF_RING_2"/>
    <property type="match status" value="1"/>
</dbReference>
<reference evidence="10" key="1">
    <citation type="submission" date="2021-04" db="EMBL/GenBank/DDBJ databases">
        <authorList>
            <consortium name="Wellcome Sanger Institute Data Sharing"/>
        </authorList>
    </citation>
    <scope>NUCLEOTIDE SEQUENCE [LARGE SCALE GENOMIC DNA]</scope>
</reference>
<dbReference type="InParanoid" id="A0A3Q1J7U1"/>
<dbReference type="Pfam" id="PF15227">
    <property type="entry name" value="zf-C3HC4_4"/>
    <property type="match status" value="1"/>
</dbReference>
<evidence type="ECO:0000313" key="11">
    <source>
        <dbReference type="Proteomes" id="UP000265040"/>
    </source>
</evidence>
<feature type="domain" description="B box-type" evidence="8">
    <location>
        <begin position="145"/>
        <end position="185"/>
    </location>
</feature>
<dbReference type="InterPro" id="IPR043136">
    <property type="entry name" value="B30.2/SPRY_sf"/>
</dbReference>
<dbReference type="InterPro" id="IPR000315">
    <property type="entry name" value="Znf_B-box"/>
</dbReference>
<dbReference type="SMART" id="SM00589">
    <property type="entry name" value="PRY"/>
    <property type="match status" value="1"/>
</dbReference>
<dbReference type="GO" id="GO:0005737">
    <property type="term" value="C:cytoplasm"/>
    <property type="evidence" value="ECO:0007669"/>
    <property type="project" value="UniProtKB-ARBA"/>
</dbReference>
<dbReference type="SMART" id="SM00449">
    <property type="entry name" value="SPRY"/>
    <property type="match status" value="1"/>
</dbReference>
<dbReference type="GO" id="GO:0045087">
    <property type="term" value="P:innate immune response"/>
    <property type="evidence" value="ECO:0007669"/>
    <property type="project" value="UniProtKB-KW"/>
</dbReference>
<dbReference type="PROSITE" id="PS50188">
    <property type="entry name" value="B302_SPRY"/>
    <property type="match status" value="1"/>
</dbReference>
<evidence type="ECO:0000256" key="6">
    <source>
        <dbReference type="PROSITE-ProRule" id="PRU00024"/>
    </source>
</evidence>
<dbReference type="Proteomes" id="UP000265040">
    <property type="component" value="Chromosome 6"/>
</dbReference>
<evidence type="ECO:0000259" key="8">
    <source>
        <dbReference type="PROSITE" id="PS50119"/>
    </source>
</evidence>
<evidence type="ECO:0000256" key="3">
    <source>
        <dbReference type="ARBA" id="ARBA00022771"/>
    </source>
</evidence>
<dbReference type="GeneTree" id="ENSGT01150000286931"/>
<dbReference type="GO" id="GO:0008270">
    <property type="term" value="F:zinc ion binding"/>
    <property type="evidence" value="ECO:0007669"/>
    <property type="project" value="UniProtKB-KW"/>
</dbReference>
<reference evidence="10" key="3">
    <citation type="submission" date="2025-09" db="UniProtKB">
        <authorList>
            <consortium name="Ensembl"/>
        </authorList>
    </citation>
    <scope>IDENTIFICATION</scope>
</reference>
<dbReference type="OMA" id="WKLICSP"/>
<dbReference type="InterPro" id="IPR058030">
    <property type="entry name" value="TRIM8/14/16/25/29/45/65_CC"/>
</dbReference>
<evidence type="ECO:0000256" key="5">
    <source>
        <dbReference type="ARBA" id="ARBA00022859"/>
    </source>
</evidence>
<dbReference type="InterPro" id="IPR051051">
    <property type="entry name" value="E3_ubiq-ligase_TRIM/RNF"/>
</dbReference>
<dbReference type="STRING" id="64144.ENSATEP00000027294"/>
<dbReference type="Pfam" id="PF00622">
    <property type="entry name" value="SPRY"/>
    <property type="match status" value="1"/>
</dbReference>
<dbReference type="InterPro" id="IPR013083">
    <property type="entry name" value="Znf_RING/FYVE/PHD"/>
</dbReference>
<dbReference type="GeneID" id="113165241"/>
<dbReference type="SUPFAM" id="SSF57845">
    <property type="entry name" value="B-box zinc-binding domain"/>
    <property type="match status" value="1"/>
</dbReference>
<evidence type="ECO:0000256" key="2">
    <source>
        <dbReference type="ARBA" id="ARBA00022723"/>
    </source>
</evidence>
<dbReference type="Gene3D" id="3.30.160.60">
    <property type="entry name" value="Classic Zinc Finger"/>
    <property type="match status" value="1"/>
</dbReference>
<dbReference type="InterPro" id="IPR003879">
    <property type="entry name" value="Butyrophylin_SPRY"/>
</dbReference>
<keyword evidence="1" id="KW-0399">Innate immunity</keyword>
<proteinExistence type="predicted"/>
<evidence type="ECO:0000313" key="10">
    <source>
        <dbReference type="Ensembl" id="ENSATEP00000027294.1"/>
    </source>
</evidence>
<keyword evidence="5" id="KW-0391">Immunity</keyword>
<evidence type="ECO:0000259" key="9">
    <source>
        <dbReference type="PROSITE" id="PS50188"/>
    </source>
</evidence>
<dbReference type="InterPro" id="IPR013320">
    <property type="entry name" value="ConA-like_dom_sf"/>
</dbReference>
<evidence type="ECO:0000256" key="1">
    <source>
        <dbReference type="ARBA" id="ARBA00022588"/>
    </source>
</evidence>
<dbReference type="SUPFAM" id="SSF57850">
    <property type="entry name" value="RING/U-box"/>
    <property type="match status" value="1"/>
</dbReference>
<dbReference type="InterPro" id="IPR001870">
    <property type="entry name" value="B30.2/SPRY"/>
</dbReference>
<dbReference type="CDD" id="cd16040">
    <property type="entry name" value="SPRY_PRY_SNTX"/>
    <property type="match status" value="1"/>
</dbReference>
<dbReference type="PANTHER" id="PTHR25465:SF5">
    <property type="entry name" value="E3 UBIQUITIN_ISG15 LIGASE TRIM25-RELATED"/>
    <property type="match status" value="1"/>
</dbReference>
<sequence length="556" mass="63591">MAYNRELFDCSICLQLLEDPVTTGCGHSYCMECINTFWDKNNNRGRSYSCPQCRESFHPRPVLKRNTLLAELLDKHRGKPSQKAADNDTYAAPGDVPCDVCTGRKRKACKFCLVCLASFCEVHLQPHNEVPPLQKHSLIPASARTKESICDRHDKLLEIYCRTDQQFICLLCVVDEHKGHDTVAVAAEKSEMQRRLKRTEEEISDRVLNSNRKIAKLKQAADSIRDAAWEACDDFEQQCAEHIRVYVRSVQRKCSEMRDKVGEVEKAGVDWTNSGLGQLQHEVSELRRREEKLNQLSLTDNPIQFLKDFQALGDLPVFTDAHDKCDKLTEFVTAQIDKLKNMCNKEKKELFINCDKSVVSKIPRLQQEISSRTGLFFANKRTKVEVDPCTVAACLCLSDSDRKILWSDRDQGHPDHPDRFTYYHQALCKDGLQGNHYWEVKWDGGIIELAVSYKSIKRKGSGKECRFGHNNVSWKLICSPSGCMFWHNNLHKGQIPVVDSRRVGIHLDYEEGRLSFYSVSDRDTLTLLHHIQTTFTEPLYPGFAVDLGATLEICNI</sequence>
<keyword evidence="4" id="KW-0862">Zinc</keyword>
<dbReference type="Gene3D" id="2.60.120.920">
    <property type="match status" value="1"/>
</dbReference>
<dbReference type="RefSeq" id="XP_026220409.1">
    <property type="nucleotide sequence ID" value="XM_026364624.1"/>
</dbReference>
<dbReference type="InterPro" id="IPR017907">
    <property type="entry name" value="Znf_RING_CS"/>
</dbReference>
<keyword evidence="11" id="KW-1185">Reference proteome</keyword>
<dbReference type="InterPro" id="IPR003877">
    <property type="entry name" value="SPRY_dom"/>
</dbReference>
<keyword evidence="2" id="KW-0479">Metal-binding</keyword>
<dbReference type="PANTHER" id="PTHR25465">
    <property type="entry name" value="B-BOX DOMAIN CONTAINING"/>
    <property type="match status" value="1"/>
</dbReference>
<evidence type="ECO:0000256" key="4">
    <source>
        <dbReference type="ARBA" id="ARBA00022833"/>
    </source>
</evidence>
<dbReference type="OrthoDB" id="6105938at2759"/>
<dbReference type="Ensembl" id="ENSATET00000027724.3">
    <property type="protein sequence ID" value="ENSATEP00000027294.1"/>
    <property type="gene ID" value="ENSATEG00000018877.3"/>
</dbReference>
<name>A0A3Q1J7U1_ANATE</name>
<dbReference type="InterPro" id="IPR006574">
    <property type="entry name" value="PRY"/>
</dbReference>
<dbReference type="PROSITE" id="PS50119">
    <property type="entry name" value="ZF_BBOX"/>
    <property type="match status" value="1"/>
</dbReference>
<reference evidence="10" key="2">
    <citation type="submission" date="2025-08" db="UniProtKB">
        <authorList>
            <consortium name="Ensembl"/>
        </authorList>
    </citation>
    <scope>IDENTIFICATION</scope>
</reference>